<dbReference type="WBParaSite" id="EVEC_0000369201-mRNA-1">
    <property type="protein sequence ID" value="EVEC_0000369201-mRNA-1"/>
    <property type="gene ID" value="EVEC_0000369201"/>
</dbReference>
<name>A0A0N4V173_ENTVE</name>
<keyword evidence="2" id="KW-1185">Reference proteome</keyword>
<sequence length="209" mass="22636">MEDSRREFLKLTRDVAMWEASLMMRGVSKELSEGPKNDLLFETIEDLIDDVILGTSEVPEGDVVFSDAEGFDGSVLKNAVEDFEDSCSDLDGSSVVRGGVKDLKGDVIPVSGSLISEALYSRCECCLKKVLVDKGLSDVNGLLGDVESFDNGVGKVIFGSVLTPFCVFDSRDPVVVDNVDNVLFMGSTDGSLVTAVTYRTWILQLLLAM</sequence>
<proteinExistence type="predicted"/>
<dbReference type="Proteomes" id="UP000274131">
    <property type="component" value="Unassembled WGS sequence"/>
</dbReference>
<dbReference type="AlphaFoldDB" id="A0A0N4V173"/>
<reference evidence="3" key="1">
    <citation type="submission" date="2017-02" db="UniProtKB">
        <authorList>
            <consortium name="WormBaseParasite"/>
        </authorList>
    </citation>
    <scope>IDENTIFICATION</scope>
</reference>
<reference evidence="1 2" key="2">
    <citation type="submission" date="2018-10" db="EMBL/GenBank/DDBJ databases">
        <authorList>
            <consortium name="Pathogen Informatics"/>
        </authorList>
    </citation>
    <scope>NUCLEOTIDE SEQUENCE [LARGE SCALE GENOMIC DNA]</scope>
</reference>
<evidence type="ECO:0000313" key="3">
    <source>
        <dbReference type="WBParaSite" id="EVEC_0000369201-mRNA-1"/>
    </source>
</evidence>
<gene>
    <name evidence="1" type="ORF">EVEC_LOCUS3400</name>
</gene>
<dbReference type="EMBL" id="UXUI01007586">
    <property type="protein sequence ID" value="VDD88257.1"/>
    <property type="molecule type" value="Genomic_DNA"/>
</dbReference>
<evidence type="ECO:0000313" key="1">
    <source>
        <dbReference type="EMBL" id="VDD88257.1"/>
    </source>
</evidence>
<evidence type="ECO:0000313" key="2">
    <source>
        <dbReference type="Proteomes" id="UP000274131"/>
    </source>
</evidence>
<accession>A0A0N4V173</accession>
<protein>
    <submittedName>
        <fullName evidence="1 3">Uncharacterized protein</fullName>
    </submittedName>
</protein>
<organism evidence="3">
    <name type="scientific">Enterobius vermicularis</name>
    <name type="common">Human pinworm</name>
    <dbReference type="NCBI Taxonomy" id="51028"/>
    <lineage>
        <taxon>Eukaryota</taxon>
        <taxon>Metazoa</taxon>
        <taxon>Ecdysozoa</taxon>
        <taxon>Nematoda</taxon>
        <taxon>Chromadorea</taxon>
        <taxon>Rhabditida</taxon>
        <taxon>Spirurina</taxon>
        <taxon>Oxyuridomorpha</taxon>
        <taxon>Oxyuroidea</taxon>
        <taxon>Oxyuridae</taxon>
        <taxon>Enterobius</taxon>
    </lineage>
</organism>